<organism evidence="2 3">
    <name type="scientific">Prymnesium parvum</name>
    <name type="common">Toxic golden alga</name>
    <dbReference type="NCBI Taxonomy" id="97485"/>
    <lineage>
        <taxon>Eukaryota</taxon>
        <taxon>Haptista</taxon>
        <taxon>Haptophyta</taxon>
        <taxon>Prymnesiophyceae</taxon>
        <taxon>Prymnesiales</taxon>
        <taxon>Prymnesiaceae</taxon>
        <taxon>Prymnesium</taxon>
    </lineage>
</organism>
<keyword evidence="3" id="KW-1185">Reference proteome</keyword>
<reference evidence="2 3" key="1">
    <citation type="journal article" date="2024" name="Science">
        <title>Giant polyketide synthase enzymes in the biosynthesis of giant marine polyether toxins.</title>
        <authorList>
            <person name="Fallon T.R."/>
            <person name="Shende V.V."/>
            <person name="Wierzbicki I.H."/>
            <person name="Pendleton A.L."/>
            <person name="Watervoot N.F."/>
            <person name="Auber R.P."/>
            <person name="Gonzalez D.J."/>
            <person name="Wisecaver J.H."/>
            <person name="Moore B.S."/>
        </authorList>
    </citation>
    <scope>NUCLEOTIDE SEQUENCE [LARGE SCALE GENOMIC DNA]</scope>
    <source>
        <strain evidence="2 3">12B1</strain>
    </source>
</reference>
<sequence length="675" mass="73550">MIVWNASSYAGGTNTNGCDLVRDDPTLVLDNCAFKNGFSAANTADGALGKFAQINLAPRLVLAGESYTDSQSTTYVSDTSNWVTIFIEFVDNADLTGACSADGLGNTVCTGITYTPIELEEFYFSLFDFDQFGDFQKAESREASWVSDFVVAYTSNTTELSLGFTSIRAPNVFYDRSVANYALQPILDSETKYVSKPGVRIFSNYAGSESERTLATSSVVDFTRYDDGNPTDPQALTQQQKNRAITFLFRQRQNISVMFMITPGQVVLDSIAAGTKQSSSLTAPRNFLFAGFSSLVYDGSSSPPPLPSPPPPSPPPSLPSPPPPSPPPPRPPLAGAAGNDPIFVGADGIPYRVDGQAGRAFNLVSSPCLSVNSEVQEVPSRFRYPRLGLTSTVFGSMHVSVGCRNTTERTGSGLLSDNSQMTRVDVRFDVLSGTILCRMPSKGQQEVSCDTVPGLQVSEYYRECNLQDMTCDWFPVSAQLSRSLSLAHVQPGMTQARLHIGINVIVVTRESLRQGDKVSCDDFKRWHKALEACYIVAQHMSETNGPHSAASLPEETIHRYLTILAAYRGMLVPAQKVFCFFHLAVEHLDARHFSDPALLHGLLGQRLLTPRPVPNRSTVIDPEHILKSAGAVNILVSDLGSQGEGFIEGTYLDYMVPSLDNHCKFPFSRFLGDEC</sequence>
<comment type="caution">
    <text evidence="2">The sequence shown here is derived from an EMBL/GenBank/DDBJ whole genome shotgun (WGS) entry which is preliminary data.</text>
</comment>
<evidence type="ECO:0000313" key="2">
    <source>
        <dbReference type="EMBL" id="KAL1525437.1"/>
    </source>
</evidence>
<dbReference type="AlphaFoldDB" id="A0AB34JX68"/>
<dbReference type="EMBL" id="JBGBPQ010000004">
    <property type="protein sequence ID" value="KAL1525437.1"/>
    <property type="molecule type" value="Genomic_DNA"/>
</dbReference>
<name>A0AB34JX68_PRYPA</name>
<accession>A0AB34JX68</accession>
<dbReference type="Proteomes" id="UP001515480">
    <property type="component" value="Unassembled WGS sequence"/>
</dbReference>
<evidence type="ECO:0000256" key="1">
    <source>
        <dbReference type="SAM" id="MobiDB-lite"/>
    </source>
</evidence>
<gene>
    <name evidence="2" type="ORF">AB1Y20_020295</name>
</gene>
<feature type="compositionally biased region" description="Pro residues" evidence="1">
    <location>
        <begin position="302"/>
        <end position="332"/>
    </location>
</feature>
<evidence type="ECO:0000313" key="3">
    <source>
        <dbReference type="Proteomes" id="UP001515480"/>
    </source>
</evidence>
<feature type="region of interest" description="Disordered" evidence="1">
    <location>
        <begin position="299"/>
        <end position="339"/>
    </location>
</feature>
<proteinExistence type="predicted"/>
<protein>
    <submittedName>
        <fullName evidence="2">Uncharacterized protein</fullName>
    </submittedName>
</protein>